<dbReference type="InterPro" id="IPR021589">
    <property type="entry name" value="Cut12"/>
</dbReference>
<feature type="compositionally biased region" description="Basic and acidic residues" evidence="2">
    <location>
        <begin position="127"/>
        <end position="137"/>
    </location>
</feature>
<feature type="coiled-coil region" evidence="1">
    <location>
        <begin position="352"/>
        <end position="487"/>
    </location>
</feature>
<name>A0A225BAJ1_TALAT</name>
<evidence type="ECO:0000256" key="2">
    <source>
        <dbReference type="SAM" id="MobiDB-lite"/>
    </source>
</evidence>
<feature type="compositionally biased region" description="Polar residues" evidence="2">
    <location>
        <begin position="1"/>
        <end position="10"/>
    </location>
</feature>
<dbReference type="Pfam" id="PF11500">
    <property type="entry name" value="Cut12"/>
    <property type="match status" value="1"/>
</dbReference>
<evidence type="ECO:0000256" key="1">
    <source>
        <dbReference type="SAM" id="Coils"/>
    </source>
</evidence>
<dbReference type="OrthoDB" id="5383703at2759"/>
<evidence type="ECO:0000259" key="3">
    <source>
        <dbReference type="Pfam" id="PF11500"/>
    </source>
</evidence>
<organism evidence="4 5">
    <name type="scientific">Talaromyces atroroseus</name>
    <dbReference type="NCBI Taxonomy" id="1441469"/>
    <lineage>
        <taxon>Eukaryota</taxon>
        <taxon>Fungi</taxon>
        <taxon>Dikarya</taxon>
        <taxon>Ascomycota</taxon>
        <taxon>Pezizomycotina</taxon>
        <taxon>Eurotiomycetes</taxon>
        <taxon>Eurotiomycetidae</taxon>
        <taxon>Eurotiales</taxon>
        <taxon>Trichocomaceae</taxon>
        <taxon>Talaromyces</taxon>
        <taxon>Talaromyces sect. Trachyspermi</taxon>
    </lineage>
</organism>
<feature type="compositionally biased region" description="Low complexity" evidence="2">
    <location>
        <begin position="138"/>
        <end position="153"/>
    </location>
</feature>
<keyword evidence="1" id="KW-0175">Coiled coil</keyword>
<dbReference type="AlphaFoldDB" id="A0A225BAJ1"/>
<reference evidence="4 5" key="1">
    <citation type="submission" date="2015-06" db="EMBL/GenBank/DDBJ databases">
        <title>Talaromyces atroroseus IBT 11181 draft genome.</title>
        <authorList>
            <person name="Rasmussen K.B."/>
            <person name="Rasmussen S."/>
            <person name="Petersen B."/>
            <person name="Sicheritz-Ponten T."/>
            <person name="Mortensen U.H."/>
            <person name="Thrane U."/>
        </authorList>
    </citation>
    <scope>NUCLEOTIDE SEQUENCE [LARGE SCALE GENOMIC DNA]</scope>
    <source>
        <strain evidence="4 5">IBT 11181</strain>
    </source>
</reference>
<protein>
    <recommendedName>
        <fullName evidence="3">Spindle pole body-associated protein cut12 domain-containing protein</fullName>
    </recommendedName>
</protein>
<dbReference type="GeneID" id="30999965"/>
<feature type="compositionally biased region" description="Basic and acidic residues" evidence="2">
    <location>
        <begin position="176"/>
        <end position="193"/>
    </location>
</feature>
<feature type="region of interest" description="Disordered" evidence="2">
    <location>
        <begin position="550"/>
        <end position="579"/>
    </location>
</feature>
<evidence type="ECO:0000313" key="5">
    <source>
        <dbReference type="Proteomes" id="UP000214365"/>
    </source>
</evidence>
<comment type="caution">
    <text evidence="4">The sequence shown here is derived from an EMBL/GenBank/DDBJ whole genome shotgun (WGS) entry which is preliminary data.</text>
</comment>
<feature type="compositionally biased region" description="Polar residues" evidence="2">
    <location>
        <begin position="557"/>
        <end position="568"/>
    </location>
</feature>
<accession>A0A225BAJ1</accession>
<proteinExistence type="predicted"/>
<keyword evidence="5" id="KW-1185">Reference proteome</keyword>
<feature type="coiled-coil region" evidence="1">
    <location>
        <begin position="261"/>
        <end position="295"/>
    </location>
</feature>
<dbReference type="STRING" id="1441469.A0A225BAJ1"/>
<gene>
    <name evidence="4" type="ORF">UA08_00210</name>
</gene>
<evidence type="ECO:0000313" key="4">
    <source>
        <dbReference type="EMBL" id="OKL64406.1"/>
    </source>
</evidence>
<feature type="region of interest" description="Disordered" evidence="2">
    <location>
        <begin position="1"/>
        <end position="201"/>
    </location>
</feature>
<dbReference type="Proteomes" id="UP000214365">
    <property type="component" value="Unassembled WGS sequence"/>
</dbReference>
<dbReference type="EMBL" id="LFMY01000001">
    <property type="protein sequence ID" value="OKL64406.1"/>
    <property type="molecule type" value="Genomic_DNA"/>
</dbReference>
<feature type="domain" description="Spindle pole body-associated protein cut12" evidence="3">
    <location>
        <begin position="164"/>
        <end position="304"/>
    </location>
</feature>
<dbReference type="RefSeq" id="XP_020124527.1">
    <property type="nucleotide sequence ID" value="XM_020259992.1"/>
</dbReference>
<sequence>MLGWITGQTDDQSRAPGAMDPPETPAPVFAMRAFRSVIFGTPAGEDNDNNERPATMKNSETPLIRKKDAVHPTIEMATIQQQQQEPKEKSSSDATNQLSVSPTKSILVTPGTISNRRKTVSFGDTAVHGDSERDRPQSRSSSFAPSSAGSVTSQWMSSQSDGKSRPRSRLTQSLIDAKELHTEEPPKTIEPARNESFSTKDISNDIANAVVTEDRDETVDLNDPRSQSGQYWKTEFENYRKRTNFEIRRLIEYRAVAKSYARKKDTEAMRLAEKLQKEEEKVAEMERRVAGLASDMMSKDVDADREDLVQKLAKQTALTLQFKHKVENLRKTLEQHGVVGSPDAQTDSEELCKDDRAEIIRLQQALDEANKNLEEKVQDDELEKLRNLAKSSENKVSELEKENALLKKTIARVKGEMGKYEERRSEKETKLKQRAAKYEARCQEYKEKMREYRVSVHEERQMYSQQIQRLKEEVAALSLSNRKLSVNDAQRSLEEKSHAGVQVHDFGDQGLHLPVDNNEEMLQHCLADNRRNRGPGFDGSNILIRLAGSPEKGIHGTSPTENNNTVKLPSSPPMSSEPVVNTHWQHSALSTATARETRTLKRTKAIQPRQKGGGQLEEEKENVRYIVI</sequence>
<feature type="compositionally biased region" description="Polar residues" evidence="2">
    <location>
        <begin position="92"/>
        <end position="114"/>
    </location>
</feature>